<comment type="caution">
    <text evidence="5">The sequence shown here is derived from an EMBL/GenBank/DDBJ whole genome shotgun (WGS) entry which is preliminary data.</text>
</comment>
<dbReference type="PANTHER" id="PTHR35005">
    <property type="entry name" value="3-DEHYDRO-SCYLLO-INOSOSE HYDROLASE"/>
    <property type="match status" value="1"/>
</dbReference>
<evidence type="ECO:0000256" key="2">
    <source>
        <dbReference type="ARBA" id="ARBA00022723"/>
    </source>
</evidence>
<evidence type="ECO:0000313" key="5">
    <source>
        <dbReference type="EMBL" id="KKL90412.1"/>
    </source>
</evidence>
<keyword evidence="4" id="KW-0862">Zinc</keyword>
<dbReference type="GO" id="GO:0009231">
    <property type="term" value="P:riboflavin biosynthetic process"/>
    <property type="evidence" value="ECO:0007669"/>
    <property type="project" value="TreeGrafter"/>
</dbReference>
<dbReference type="Gene3D" id="3.40.50.10310">
    <property type="entry name" value="Creatininase"/>
    <property type="match status" value="1"/>
</dbReference>
<dbReference type="SUPFAM" id="SSF102215">
    <property type="entry name" value="Creatininase"/>
    <property type="match status" value="1"/>
</dbReference>
<keyword evidence="3" id="KW-0378">Hydrolase</keyword>
<proteinExistence type="predicted"/>
<evidence type="ECO:0000256" key="4">
    <source>
        <dbReference type="ARBA" id="ARBA00022833"/>
    </source>
</evidence>
<accession>A0A0F9ITK6</accession>
<keyword evidence="2" id="KW-0479">Metal-binding</keyword>
<dbReference type="InterPro" id="IPR024087">
    <property type="entry name" value="Creatininase-like_sf"/>
</dbReference>
<dbReference type="Pfam" id="PF02633">
    <property type="entry name" value="Creatininase"/>
    <property type="match status" value="1"/>
</dbReference>
<gene>
    <name evidence="5" type="ORF">LCGC14_1904970</name>
</gene>
<dbReference type="AlphaFoldDB" id="A0A0F9ITK6"/>
<dbReference type="GO" id="GO:0016811">
    <property type="term" value="F:hydrolase activity, acting on carbon-nitrogen (but not peptide) bonds, in linear amides"/>
    <property type="evidence" value="ECO:0007669"/>
    <property type="project" value="TreeGrafter"/>
</dbReference>
<evidence type="ECO:0008006" key="6">
    <source>
        <dbReference type="Google" id="ProtNLM"/>
    </source>
</evidence>
<name>A0A0F9ITK6_9ZZZZ</name>
<dbReference type="EMBL" id="LAZR01020014">
    <property type="protein sequence ID" value="KKL90412.1"/>
    <property type="molecule type" value="Genomic_DNA"/>
</dbReference>
<dbReference type="InterPro" id="IPR003785">
    <property type="entry name" value="Creatininase/forma_Hydrolase"/>
</dbReference>
<organism evidence="5">
    <name type="scientific">marine sediment metagenome</name>
    <dbReference type="NCBI Taxonomy" id="412755"/>
    <lineage>
        <taxon>unclassified sequences</taxon>
        <taxon>metagenomes</taxon>
        <taxon>ecological metagenomes</taxon>
    </lineage>
</organism>
<reference evidence="5" key="1">
    <citation type="journal article" date="2015" name="Nature">
        <title>Complex archaea that bridge the gap between prokaryotes and eukaryotes.</title>
        <authorList>
            <person name="Spang A."/>
            <person name="Saw J.H."/>
            <person name="Jorgensen S.L."/>
            <person name="Zaremba-Niedzwiedzka K."/>
            <person name="Martijn J."/>
            <person name="Lind A.E."/>
            <person name="van Eijk R."/>
            <person name="Schleper C."/>
            <person name="Guy L."/>
            <person name="Ettema T.J."/>
        </authorList>
    </citation>
    <scope>NUCLEOTIDE SEQUENCE</scope>
</reference>
<protein>
    <recommendedName>
        <fullName evidence="6">Creatinine amidohydrolase</fullName>
    </recommendedName>
</protein>
<dbReference type="PANTHER" id="PTHR35005:SF1">
    <property type="entry name" value="2-AMINO-5-FORMYLAMINO-6-RIBOSYLAMINOPYRIMIDIN-4(3H)-ONE 5'-MONOPHOSPHATE DEFORMYLASE"/>
    <property type="match status" value="1"/>
</dbReference>
<comment type="cofactor">
    <cofactor evidence="1">
        <name>Zn(2+)</name>
        <dbReference type="ChEBI" id="CHEBI:29105"/>
    </cofactor>
</comment>
<evidence type="ECO:0000256" key="3">
    <source>
        <dbReference type="ARBA" id="ARBA00022801"/>
    </source>
</evidence>
<dbReference type="GO" id="GO:0046872">
    <property type="term" value="F:metal ion binding"/>
    <property type="evidence" value="ECO:0007669"/>
    <property type="project" value="UniProtKB-KW"/>
</dbReference>
<sequence>MTNGSRRITQYGTLPISNNVNVKFRPFTCRISVQTLMQTLLDILTAIAEDGVRKIVIWNSHGGNPDTIRATLRAFSDTQPTDGGVFACLASGPPGLGAKAGIVHPSVHGGESETSEMLFERPDLVHTDKFENFPFGQIAVEALAGGAAHFVRPWHRAVPASAGGQTSESSAEKGKILIEGSAEYLAELLVQLTEAPWSEAFPYKP</sequence>
<evidence type="ECO:0000256" key="1">
    <source>
        <dbReference type="ARBA" id="ARBA00001947"/>
    </source>
</evidence>